<gene>
    <name evidence="16" type="primary">pepN_1</name>
    <name evidence="16" type="ORF">SAMEA4475696_00366</name>
</gene>
<keyword evidence="16" id="KW-0031">Aminopeptidase</keyword>
<evidence type="ECO:0000259" key="14">
    <source>
        <dbReference type="Pfam" id="PF01433"/>
    </source>
</evidence>
<evidence type="ECO:0000256" key="3">
    <source>
        <dbReference type="ARBA" id="ARBA00010136"/>
    </source>
</evidence>
<evidence type="ECO:0000256" key="2">
    <source>
        <dbReference type="ARBA" id="ARBA00001947"/>
    </source>
</evidence>
<dbReference type="GO" id="GO:0008270">
    <property type="term" value="F:zinc ion binding"/>
    <property type="evidence" value="ECO:0007669"/>
    <property type="project" value="InterPro"/>
</dbReference>
<evidence type="ECO:0000256" key="12">
    <source>
        <dbReference type="ARBA" id="ARBA00031533"/>
    </source>
</evidence>
<dbReference type="GO" id="GO:0016285">
    <property type="term" value="F:alanyl aminopeptidase activity"/>
    <property type="evidence" value="ECO:0007669"/>
    <property type="project" value="UniProtKB-EC"/>
</dbReference>
<dbReference type="InterPro" id="IPR001930">
    <property type="entry name" value="Peptidase_M1"/>
</dbReference>
<dbReference type="SUPFAM" id="SSF63737">
    <property type="entry name" value="Leukotriene A4 hydrolase N-terminal domain"/>
    <property type="match status" value="1"/>
</dbReference>
<dbReference type="GO" id="GO:0008237">
    <property type="term" value="F:metallopeptidase activity"/>
    <property type="evidence" value="ECO:0007669"/>
    <property type="project" value="UniProtKB-KW"/>
</dbReference>
<keyword evidence="9" id="KW-0862">Zinc</keyword>
<comment type="similarity">
    <text evidence="3">Belongs to the peptidase M1 family.</text>
</comment>
<comment type="cofactor">
    <cofactor evidence="2">
        <name>Zn(2+)</name>
        <dbReference type="ChEBI" id="CHEBI:29105"/>
    </cofactor>
</comment>
<dbReference type="Proteomes" id="UP000242637">
    <property type="component" value="Chromosome 1"/>
</dbReference>
<dbReference type="InterPro" id="IPR027268">
    <property type="entry name" value="Peptidase_M4/M1_CTD_sf"/>
</dbReference>
<keyword evidence="10" id="KW-0482">Metalloprotease</keyword>
<dbReference type="KEGG" id="dco:SAMEA4475696_0366"/>
<dbReference type="Pfam" id="PF17900">
    <property type="entry name" value="Peptidase_M1_N"/>
    <property type="match status" value="1"/>
</dbReference>
<evidence type="ECO:0000256" key="6">
    <source>
        <dbReference type="ARBA" id="ARBA00022670"/>
    </source>
</evidence>
<proteinExistence type="inferred from homology"/>
<evidence type="ECO:0000259" key="15">
    <source>
        <dbReference type="Pfam" id="PF17900"/>
    </source>
</evidence>
<feature type="chain" id="PRO_5039543799" description="Aminopeptidase N" evidence="13">
    <location>
        <begin position="27"/>
        <end position="498"/>
    </location>
</feature>
<evidence type="ECO:0000313" key="16">
    <source>
        <dbReference type="EMBL" id="SNV18092.1"/>
    </source>
</evidence>
<keyword evidence="6" id="KW-0645">Protease</keyword>
<evidence type="ECO:0000256" key="11">
    <source>
        <dbReference type="ARBA" id="ARBA00029811"/>
    </source>
</evidence>
<keyword evidence="7" id="KW-0479">Metal-binding</keyword>
<dbReference type="EMBL" id="LT906453">
    <property type="protein sequence ID" value="SNV18092.1"/>
    <property type="molecule type" value="Genomic_DNA"/>
</dbReference>
<dbReference type="OrthoDB" id="100605at2"/>
<dbReference type="SUPFAM" id="SSF55486">
    <property type="entry name" value="Metalloproteases ('zincins'), catalytic domain"/>
    <property type="match status" value="1"/>
</dbReference>
<evidence type="ECO:0000256" key="5">
    <source>
        <dbReference type="ARBA" id="ARBA00015611"/>
    </source>
</evidence>
<keyword evidence="8 16" id="KW-0378">Hydrolase</keyword>
<evidence type="ECO:0000313" key="17">
    <source>
        <dbReference type="Proteomes" id="UP000242637"/>
    </source>
</evidence>
<evidence type="ECO:0000256" key="8">
    <source>
        <dbReference type="ARBA" id="ARBA00022801"/>
    </source>
</evidence>
<name>A0A239V7P1_9MICO</name>
<dbReference type="RefSeq" id="WP_157728067.1">
    <property type="nucleotide sequence ID" value="NZ_JAAFNI010000001.1"/>
</dbReference>
<evidence type="ECO:0000256" key="4">
    <source>
        <dbReference type="ARBA" id="ARBA00012564"/>
    </source>
</evidence>
<sequence length="498" mass="54778">MTNFSFRRPIALSLAAALALSGSAMAAVSLPAMAQPSSAHTAAVPSKDGTVGAPGIGDSYFPDHGNGGYDVQHYDVNVSYEPKTRTVTGTTSITALTTQNLTQFNLDLALTPEKVSVDGKPASFSRQDAHELVVRPAQALTKGAKTNIVVTYKGVPEKIEIDGEKPWITTSDGAVAVGQPYIASWWFPSNDHPRDKATFSISLNVPKGLKALSNGSLQKVTNQGSTDTWSWQESTPMAPYLAFAVIGRYDILRGKTSSGIPWLTATPQSKEPWVKRAKEDLAKTPSVIDWLSKTYGPYPFTTTGGIAANADMGFALENQSRPVYSNKFWAKGHDLSLIVHEQSHQWFGDSTSVQDWKDIWINEGFATWTEWLYAEKHDGPNADEAFAQAWKDYAQDSSFWKIKIGDPGPKQIFNRAVYDRGAMTVQALRNKVGEEAFWKIVRGWVASHRHGHGSVQEFMAYANKHTSQDLRPFFEAWLFTPGKPKPSADLGFPKSMIR</sequence>
<feature type="signal peptide" evidence="13">
    <location>
        <begin position="1"/>
        <end position="26"/>
    </location>
</feature>
<dbReference type="AlphaFoldDB" id="A0A239V7P1"/>
<dbReference type="STRING" id="1121387.GCA_000429885_01348"/>
<accession>A0A239V7P1</accession>
<dbReference type="InterPro" id="IPR042097">
    <property type="entry name" value="Aminopeptidase_N-like_N_sf"/>
</dbReference>
<dbReference type="PANTHER" id="PTHR11533:SF297">
    <property type="entry name" value="AMINOPEPTIDASE N"/>
    <property type="match status" value="1"/>
</dbReference>
<dbReference type="PRINTS" id="PR00756">
    <property type="entry name" value="ALADIPTASE"/>
</dbReference>
<evidence type="ECO:0000256" key="7">
    <source>
        <dbReference type="ARBA" id="ARBA00022723"/>
    </source>
</evidence>
<evidence type="ECO:0000256" key="1">
    <source>
        <dbReference type="ARBA" id="ARBA00000098"/>
    </source>
</evidence>
<dbReference type="GeneID" id="63458658"/>
<evidence type="ECO:0000256" key="10">
    <source>
        <dbReference type="ARBA" id="ARBA00023049"/>
    </source>
</evidence>
<reference evidence="16 17" key="1">
    <citation type="submission" date="2017-06" db="EMBL/GenBank/DDBJ databases">
        <authorList>
            <consortium name="Pathogen Informatics"/>
        </authorList>
    </citation>
    <scope>NUCLEOTIDE SEQUENCE [LARGE SCALE GENOMIC DNA]</scope>
    <source>
        <strain evidence="16 17">NCTC13039</strain>
    </source>
</reference>
<dbReference type="Pfam" id="PF01433">
    <property type="entry name" value="Peptidase_M1"/>
    <property type="match status" value="1"/>
</dbReference>
<dbReference type="Gene3D" id="2.60.40.1730">
    <property type="entry name" value="tricorn interacting facor f3 domain"/>
    <property type="match status" value="1"/>
</dbReference>
<dbReference type="CDD" id="cd09603">
    <property type="entry name" value="M1_APN_like"/>
    <property type="match status" value="1"/>
</dbReference>
<feature type="domain" description="Peptidase M1 membrane alanine aminopeptidase" evidence="14">
    <location>
        <begin position="335"/>
        <end position="477"/>
    </location>
</feature>
<dbReference type="GO" id="GO:0006508">
    <property type="term" value="P:proteolysis"/>
    <property type="evidence" value="ECO:0007669"/>
    <property type="project" value="UniProtKB-KW"/>
</dbReference>
<dbReference type="PANTHER" id="PTHR11533">
    <property type="entry name" value="PROTEASE M1 ZINC METALLOPROTEASE"/>
    <property type="match status" value="1"/>
</dbReference>
<dbReference type="Gene3D" id="1.10.390.10">
    <property type="entry name" value="Neutral Protease Domain 2"/>
    <property type="match status" value="1"/>
</dbReference>
<dbReference type="InterPro" id="IPR050344">
    <property type="entry name" value="Peptidase_M1_aminopeptidases"/>
</dbReference>
<comment type="catalytic activity">
    <reaction evidence="1">
        <text>Release of an N-terminal amino acid, Xaa-|-Yaa- from a peptide, amide or arylamide. Xaa is preferably Ala, but may be most amino acids including Pro (slow action). When a terminal hydrophobic residue is followed by a prolyl residue, the two may be released as an intact Xaa-Pro dipeptide.</text>
        <dbReference type="EC" id="3.4.11.2"/>
    </reaction>
</comment>
<dbReference type="InterPro" id="IPR014782">
    <property type="entry name" value="Peptidase_M1_dom"/>
</dbReference>
<dbReference type="InterPro" id="IPR045357">
    <property type="entry name" value="Aminopeptidase_N-like_N"/>
</dbReference>
<keyword evidence="17" id="KW-1185">Reference proteome</keyword>
<evidence type="ECO:0000256" key="13">
    <source>
        <dbReference type="SAM" id="SignalP"/>
    </source>
</evidence>
<protein>
    <recommendedName>
        <fullName evidence="5">Aminopeptidase N</fullName>
        <ecNumber evidence="4">3.4.11.2</ecNumber>
    </recommendedName>
    <alternativeName>
        <fullName evidence="11">Alanine aminopeptidase</fullName>
    </alternativeName>
    <alternativeName>
        <fullName evidence="12">Lysyl aminopeptidase</fullName>
    </alternativeName>
</protein>
<keyword evidence="13" id="KW-0732">Signal</keyword>
<dbReference type="EC" id="3.4.11.2" evidence="4"/>
<organism evidence="16 17">
    <name type="scientific">Dermatophilus congolensis</name>
    <dbReference type="NCBI Taxonomy" id="1863"/>
    <lineage>
        <taxon>Bacteria</taxon>
        <taxon>Bacillati</taxon>
        <taxon>Actinomycetota</taxon>
        <taxon>Actinomycetes</taxon>
        <taxon>Micrococcales</taxon>
        <taxon>Dermatophilaceae</taxon>
        <taxon>Dermatophilus</taxon>
    </lineage>
</organism>
<feature type="domain" description="Aminopeptidase N-like N-terminal" evidence="15">
    <location>
        <begin position="72"/>
        <end position="241"/>
    </location>
</feature>
<evidence type="ECO:0000256" key="9">
    <source>
        <dbReference type="ARBA" id="ARBA00022833"/>
    </source>
</evidence>